<dbReference type="Proteomes" id="UP000032679">
    <property type="component" value="Unassembled WGS sequence"/>
</dbReference>
<dbReference type="InterPro" id="IPR007712">
    <property type="entry name" value="RelE/ParE_toxin"/>
</dbReference>
<keyword evidence="1" id="KW-1277">Toxin-antitoxin system</keyword>
<protein>
    <recommendedName>
        <fullName evidence="4">Plasmid stabilization system</fullName>
    </recommendedName>
</protein>
<keyword evidence="3" id="KW-1185">Reference proteome</keyword>
<dbReference type="STRING" id="1231623.Tasa_020_001"/>
<evidence type="ECO:0000313" key="3">
    <source>
        <dbReference type="Proteomes" id="UP000032679"/>
    </source>
</evidence>
<dbReference type="RefSeq" id="WP_048848966.1">
    <property type="nucleotide sequence ID" value="NZ_BALE01000020.1"/>
</dbReference>
<dbReference type="AlphaFoldDB" id="A0A0D6MMA3"/>
<evidence type="ECO:0000256" key="1">
    <source>
        <dbReference type="ARBA" id="ARBA00022649"/>
    </source>
</evidence>
<organism evidence="2 3">
    <name type="scientific">Tanticharoenia sakaeratensis NBRC 103193</name>
    <dbReference type="NCBI Taxonomy" id="1231623"/>
    <lineage>
        <taxon>Bacteria</taxon>
        <taxon>Pseudomonadati</taxon>
        <taxon>Pseudomonadota</taxon>
        <taxon>Alphaproteobacteria</taxon>
        <taxon>Acetobacterales</taxon>
        <taxon>Acetobacteraceae</taxon>
        <taxon>Tanticharoenia</taxon>
    </lineage>
</organism>
<dbReference type="Pfam" id="PF05016">
    <property type="entry name" value="ParE_toxin"/>
    <property type="match status" value="1"/>
</dbReference>
<dbReference type="OrthoDB" id="276174at2"/>
<evidence type="ECO:0000313" key="2">
    <source>
        <dbReference type="EMBL" id="GAN54413.1"/>
    </source>
</evidence>
<comment type="caution">
    <text evidence="2">The sequence shown here is derived from an EMBL/GenBank/DDBJ whole genome shotgun (WGS) entry which is preliminary data.</text>
</comment>
<reference evidence="2 3" key="1">
    <citation type="submission" date="2012-10" db="EMBL/GenBank/DDBJ databases">
        <title>Genome sequencing of Tanticharoenia sakaeratensis NBRC 103193.</title>
        <authorList>
            <person name="Azuma Y."/>
            <person name="Hadano H."/>
            <person name="Hirakawa H."/>
            <person name="Matsushita K."/>
        </authorList>
    </citation>
    <scope>NUCLEOTIDE SEQUENCE [LARGE SCALE GENOMIC DNA]</scope>
    <source>
        <strain evidence="2 3">NBRC 103193</strain>
    </source>
</reference>
<gene>
    <name evidence="2" type="ORF">Tasa_020_001</name>
</gene>
<sequence length="111" mass="12443">MTGRLVVPRGQAERDVELAVDYYAAEAGEAIAMGFIAALQSAFMFIGDYPGAGSLRYAYELDLPGLCAHRVKGYPYLVFYLEREDRIDVWRVLHARNDIPLWMSGPNAEDV</sequence>
<dbReference type="EMBL" id="BALE01000020">
    <property type="protein sequence ID" value="GAN54413.1"/>
    <property type="molecule type" value="Genomic_DNA"/>
</dbReference>
<proteinExistence type="predicted"/>
<name>A0A0D6MMA3_9PROT</name>
<dbReference type="InterPro" id="IPR035093">
    <property type="entry name" value="RelE/ParE_toxin_dom_sf"/>
</dbReference>
<dbReference type="Gene3D" id="3.30.2310.20">
    <property type="entry name" value="RelE-like"/>
    <property type="match status" value="1"/>
</dbReference>
<evidence type="ECO:0008006" key="4">
    <source>
        <dbReference type="Google" id="ProtNLM"/>
    </source>
</evidence>
<accession>A0A0D6MMA3</accession>